<dbReference type="SMART" id="SM00359">
    <property type="entry name" value="PUA"/>
    <property type="match status" value="1"/>
</dbReference>
<protein>
    <submittedName>
        <fullName evidence="2">PUA domain-containing protein</fullName>
    </submittedName>
</protein>
<accession>A0A2H1FE64</accession>
<dbReference type="InterPro" id="IPR002478">
    <property type="entry name" value="PUA"/>
</dbReference>
<dbReference type="NCBIfam" id="TIGR00451">
    <property type="entry name" value="unchar_dom_2"/>
    <property type="match status" value="1"/>
</dbReference>
<sequence length="158" mass="17721">MKSHNLSKSDISVIIDKMTKQWHIELSKSKTLILHEIDDNTHLITGDNITSIQIGDSYLPFLSETALLEKFPKAIVDAGAIKFVCNGANVMRPGIKKFTDFQKDDIICVVDEVHNKFLAVGKALMSSAEMSNITKGEVVKNLHYISDKYWEAAKIIKK</sequence>
<dbReference type="Gene3D" id="2.30.130.10">
    <property type="entry name" value="PUA domain"/>
    <property type="match status" value="1"/>
</dbReference>
<reference evidence="3" key="1">
    <citation type="submission" date="2017-03" db="EMBL/GenBank/DDBJ databases">
        <authorList>
            <person name="Herbold C."/>
        </authorList>
    </citation>
    <scope>NUCLEOTIDE SEQUENCE [LARGE SCALE GENOMIC DNA]</scope>
</reference>
<evidence type="ECO:0000313" key="3">
    <source>
        <dbReference type="Proteomes" id="UP000230607"/>
    </source>
</evidence>
<dbReference type="CDD" id="cd21154">
    <property type="entry name" value="PUA_MJ1432-like"/>
    <property type="match status" value="1"/>
</dbReference>
<dbReference type="Proteomes" id="UP000230607">
    <property type="component" value="Chromosome 1"/>
</dbReference>
<dbReference type="RefSeq" id="WP_157927084.1">
    <property type="nucleotide sequence ID" value="NZ_LT841358.1"/>
</dbReference>
<dbReference type="InterPro" id="IPR004521">
    <property type="entry name" value="Uncharacterised_CHP00451"/>
</dbReference>
<feature type="domain" description="PUA" evidence="1">
    <location>
        <begin position="72"/>
        <end position="146"/>
    </location>
</feature>
<dbReference type="EMBL" id="LT841358">
    <property type="protein sequence ID" value="SMH71047.1"/>
    <property type="molecule type" value="Genomic_DNA"/>
</dbReference>
<organism evidence="2 3">
    <name type="scientific">Candidatus Nitrosotalea okcheonensis</name>
    <dbReference type="NCBI Taxonomy" id="1903276"/>
    <lineage>
        <taxon>Archaea</taxon>
        <taxon>Nitrososphaerota</taxon>
        <taxon>Nitrososphaeria</taxon>
        <taxon>Nitrosotaleales</taxon>
        <taxon>Nitrosotaleaceae</taxon>
        <taxon>Nitrosotalea</taxon>
    </lineage>
</organism>
<dbReference type="PIRSF" id="PIRSF005067">
    <property type="entry name" value="Tma_RNA-bind_prd"/>
    <property type="match status" value="1"/>
</dbReference>
<evidence type="ECO:0000313" key="2">
    <source>
        <dbReference type="EMBL" id="SMH71047.1"/>
    </source>
</evidence>
<dbReference type="PROSITE" id="PS50890">
    <property type="entry name" value="PUA"/>
    <property type="match status" value="1"/>
</dbReference>
<dbReference type="InterPro" id="IPR036974">
    <property type="entry name" value="PUA_sf"/>
</dbReference>
<dbReference type="PANTHER" id="PTHR22798">
    <property type="entry name" value="MCT-1 PROTEIN"/>
    <property type="match status" value="1"/>
</dbReference>
<dbReference type="SUPFAM" id="SSF88697">
    <property type="entry name" value="PUA domain-like"/>
    <property type="match status" value="1"/>
</dbReference>
<name>A0A2H1FE64_9ARCH</name>
<dbReference type="InterPro" id="IPR015947">
    <property type="entry name" value="PUA-like_sf"/>
</dbReference>
<dbReference type="PANTHER" id="PTHR22798:SF0">
    <property type="entry name" value="MALIGNANT T-CELL-AMPLIFIED SEQUENCE 1"/>
    <property type="match status" value="1"/>
</dbReference>
<keyword evidence="3" id="KW-1185">Reference proteome</keyword>
<dbReference type="GO" id="GO:0001731">
    <property type="term" value="P:formation of translation preinitiation complex"/>
    <property type="evidence" value="ECO:0007669"/>
    <property type="project" value="TreeGrafter"/>
</dbReference>
<dbReference type="InterPro" id="IPR016437">
    <property type="entry name" value="MCT-1/Tma20"/>
</dbReference>
<dbReference type="AlphaFoldDB" id="A0A2H1FE64"/>
<gene>
    <name evidence="2" type="ORF">NCS_10854</name>
</gene>
<proteinExistence type="predicted"/>
<dbReference type="Pfam" id="PF01472">
    <property type="entry name" value="PUA"/>
    <property type="match status" value="1"/>
</dbReference>
<dbReference type="OrthoDB" id="27972at2157"/>
<dbReference type="GO" id="GO:0003723">
    <property type="term" value="F:RNA binding"/>
    <property type="evidence" value="ECO:0007669"/>
    <property type="project" value="InterPro"/>
</dbReference>
<evidence type="ECO:0000259" key="1">
    <source>
        <dbReference type="SMART" id="SM00359"/>
    </source>
</evidence>